<dbReference type="Proteomes" id="UP000677537">
    <property type="component" value="Unassembled WGS sequence"/>
</dbReference>
<comment type="caution">
    <text evidence="7">The sequence shown here is derived from an EMBL/GenBank/DDBJ whole genome shotgun (WGS) entry which is preliminary data.</text>
</comment>
<keyword evidence="2" id="KW-0812">Transmembrane</keyword>
<dbReference type="EMBL" id="JAGIZA010000004">
    <property type="protein sequence ID" value="MBP0493020.1"/>
    <property type="molecule type" value="Genomic_DNA"/>
</dbReference>
<evidence type="ECO:0000313" key="8">
    <source>
        <dbReference type="Proteomes" id="UP000677537"/>
    </source>
</evidence>
<feature type="compositionally biased region" description="Low complexity" evidence="5">
    <location>
        <begin position="998"/>
        <end position="1012"/>
    </location>
</feature>
<evidence type="ECO:0000256" key="2">
    <source>
        <dbReference type="ARBA" id="ARBA00022692"/>
    </source>
</evidence>
<sequence>MRRLGKILLAVIGVLLVLPVVLVLAGWLALNVKPGQDAIARLAMGFVPGLTIENLHGGLPAAPRIGRVVLSDSQGPYLVIEDIALDLDLLRLTSREFRVANLSAGKVTFSRLPVPDPNAPPAPASEPGPLLPQIPQLPVQVALERLALPHVELGAAVAGIPATLSLEAGGRLGADGVFLGAKGRRLDAPGALDLDMALAPGERVKINLRYDEPRGGLVAGLLGKPEQATRVAVALDGPATGAGFTLSADMGETARVQGRGTLSLPAGGGVGLEAAGDAALGGFLPAPVAALRFDLRTLPAEGGATRIERARVETGAATVELRGTVGPNLDVAFDARVNDANTLAGLVPPTVGWGGIEAKGTVTGTTAAPELRLDATLRDPRLPEPAPGLLGPAPTILLRANEQRVHELAVNGRAVTLRAEGAFGETLDLTLNAALAAQDVPNVPVRGQLEARARVTGPVATPAVALDASSPSLEAYGRRFEGLRLEANLPNATVPAGALNLSARLQGLNLTAEARAAQEGDRLRVETLRAALGPARLEGRGEFDLSRKLGTADLLLEAADLAPLTPVAGMPLGGAVRLSAKLAPQGAEAAGRQGIEAELRATNLRAAGQVVNGTVQASGTDAALDVRGDVRALDGRATLRARLALDQPDKRIELSALDVQRQALGIRLSAPATILIGAKGGFSTPGLALQGRPGGALRVAGRWGPDQADLRATLSALPLSVANLFVPDPPLSGTLSGEVRLSGPVARPGIDGELRGTGLRSGAPWGRNLPEGALTATARMRGEQVETRAEFRLGRALSLNLDARVPSDFKGPLSATLRGNTDIAVLAAPFLLGGANRVAGTVSIDARAAGTVQAPQISGGARIAGGSFRNLEYGLALRDIAGNLRGDMDRIVVEGITARAGTGTLTARGEVRPFAEGQPIEMTVAGQNLAPVSSDLFRGAFDADMRLTGMLARGMRLAGTITTRSSVIGIPEGLPGGVADIGEVREVGRGAPPPPPGTAASRRGAARQASAAAPPPGAAPLQLDVTLRAPGQVYLRGRGLDVELGGDVRIGGTISNIESQGALRLRRGTLTVLDRRLTFQRGVLTFQGDIASPEIDLLATSRASSTTINVTVTGTPRAPKIEFTSSPELPQDEVLARLIFNRSADKLSPFQIAQLARVLSGAVAGGQEDPVTGFFGRVSRTLGLDRLGVGTGADGTPGIEAGGYLGQGIYLNVDPGTSTGSPRVGVEIELTPRLKLESGAGTDSQGAGLTYEYEY</sequence>
<evidence type="ECO:0000256" key="5">
    <source>
        <dbReference type="SAM" id="MobiDB-lite"/>
    </source>
</evidence>
<comment type="subcellular location">
    <subcellularLocation>
        <location evidence="1">Membrane</location>
        <topology evidence="1">Single-pass membrane protein</topology>
    </subcellularLocation>
</comment>
<keyword evidence="8" id="KW-1185">Reference proteome</keyword>
<dbReference type="Pfam" id="PF04357">
    <property type="entry name" value="TamB"/>
    <property type="match status" value="1"/>
</dbReference>
<evidence type="ECO:0000313" key="7">
    <source>
        <dbReference type="EMBL" id="MBP0493020.1"/>
    </source>
</evidence>
<dbReference type="AlphaFoldDB" id="A0A940MXW3"/>
<organism evidence="7 8">
    <name type="scientific">Roseomonas indoligenes</name>
    <dbReference type="NCBI Taxonomy" id="2820811"/>
    <lineage>
        <taxon>Bacteria</taxon>
        <taxon>Pseudomonadati</taxon>
        <taxon>Pseudomonadota</taxon>
        <taxon>Alphaproteobacteria</taxon>
        <taxon>Acetobacterales</taxon>
        <taxon>Roseomonadaceae</taxon>
        <taxon>Roseomonas</taxon>
    </lineage>
</organism>
<keyword evidence="3" id="KW-1133">Transmembrane helix</keyword>
<gene>
    <name evidence="7" type="ORF">J5Y10_09540</name>
</gene>
<dbReference type="RefSeq" id="WP_209372955.1">
    <property type="nucleotide sequence ID" value="NZ_JAGIZA010000004.1"/>
</dbReference>
<evidence type="ECO:0000256" key="3">
    <source>
        <dbReference type="ARBA" id="ARBA00022989"/>
    </source>
</evidence>
<evidence type="ECO:0000259" key="6">
    <source>
        <dbReference type="Pfam" id="PF04357"/>
    </source>
</evidence>
<accession>A0A940MXW3</accession>
<dbReference type="PANTHER" id="PTHR36985:SF1">
    <property type="entry name" value="TRANSLOCATION AND ASSEMBLY MODULE SUBUNIT TAMB"/>
    <property type="match status" value="1"/>
</dbReference>
<feature type="region of interest" description="Disordered" evidence="5">
    <location>
        <begin position="985"/>
        <end position="1019"/>
    </location>
</feature>
<feature type="domain" description="Translocation and assembly module TamB C-terminal" evidence="6">
    <location>
        <begin position="895"/>
        <end position="1255"/>
    </location>
</feature>
<evidence type="ECO:0000256" key="1">
    <source>
        <dbReference type="ARBA" id="ARBA00004167"/>
    </source>
</evidence>
<dbReference type="InterPro" id="IPR007452">
    <property type="entry name" value="TamB_C"/>
</dbReference>
<evidence type="ECO:0000256" key="4">
    <source>
        <dbReference type="ARBA" id="ARBA00023136"/>
    </source>
</evidence>
<dbReference type="GO" id="GO:0005886">
    <property type="term" value="C:plasma membrane"/>
    <property type="evidence" value="ECO:0007669"/>
    <property type="project" value="InterPro"/>
</dbReference>
<proteinExistence type="predicted"/>
<reference evidence="7" key="1">
    <citation type="submission" date="2021-03" db="EMBL/GenBank/DDBJ databases">
        <authorList>
            <person name="So Y."/>
        </authorList>
    </citation>
    <scope>NUCLEOTIDE SEQUENCE</scope>
    <source>
        <strain evidence="7">SG15</strain>
    </source>
</reference>
<dbReference type="GO" id="GO:0009306">
    <property type="term" value="P:protein secretion"/>
    <property type="evidence" value="ECO:0007669"/>
    <property type="project" value="InterPro"/>
</dbReference>
<name>A0A940MXW3_9PROT</name>
<keyword evidence="4" id="KW-0472">Membrane</keyword>
<dbReference type="GO" id="GO:0097347">
    <property type="term" value="C:TAM protein secretion complex"/>
    <property type="evidence" value="ECO:0007669"/>
    <property type="project" value="TreeGrafter"/>
</dbReference>
<protein>
    <submittedName>
        <fullName evidence="7">Translocation/assembly module TamB domain-containing protein</fullName>
    </submittedName>
</protein>
<dbReference type="PANTHER" id="PTHR36985">
    <property type="entry name" value="TRANSLOCATION AND ASSEMBLY MODULE SUBUNIT TAMB"/>
    <property type="match status" value="1"/>
</dbReference>